<dbReference type="eggNOG" id="KOG2677">
    <property type="taxonomic scope" value="Eukaryota"/>
</dbReference>
<feature type="domain" description="MHD" evidence="8">
    <location>
        <begin position="1356"/>
        <end position="1676"/>
    </location>
</feature>
<evidence type="ECO:0000256" key="6">
    <source>
        <dbReference type="SAM" id="MobiDB-lite"/>
    </source>
</evidence>
<feature type="compositionally biased region" description="Pro residues" evidence="6">
    <location>
        <begin position="841"/>
        <end position="851"/>
    </location>
</feature>
<feature type="compositionally biased region" description="Basic and acidic residues" evidence="6">
    <location>
        <begin position="198"/>
        <end position="208"/>
    </location>
</feature>
<comment type="similarity">
    <text evidence="2">Belongs to the Stoned B family.</text>
</comment>
<feature type="region of interest" description="Disordered" evidence="6">
    <location>
        <begin position="137"/>
        <end position="421"/>
    </location>
</feature>
<dbReference type="InterPro" id="IPR012320">
    <property type="entry name" value="SHD_dom"/>
</dbReference>
<dbReference type="WBParaSite" id="BXY_0196700.1">
    <property type="protein sequence ID" value="BXY_0196700.1"/>
    <property type="gene ID" value="BXY_0196700"/>
</dbReference>
<evidence type="ECO:0000259" key="8">
    <source>
        <dbReference type="PROSITE" id="PS51072"/>
    </source>
</evidence>
<feature type="region of interest" description="Disordered" evidence="6">
    <location>
        <begin position="603"/>
        <end position="634"/>
    </location>
</feature>
<feature type="compositionally biased region" description="Basic and acidic residues" evidence="6">
    <location>
        <begin position="1726"/>
        <end position="1736"/>
    </location>
</feature>
<evidence type="ECO:0000256" key="5">
    <source>
        <dbReference type="ARBA" id="ARBA00022737"/>
    </source>
</evidence>
<dbReference type="Proteomes" id="UP000659654">
    <property type="component" value="Unassembled WGS sequence"/>
</dbReference>
<keyword evidence="5" id="KW-0677">Repeat</keyword>
<feature type="compositionally biased region" description="Pro residues" evidence="6">
    <location>
        <begin position="810"/>
        <end position="833"/>
    </location>
</feature>
<evidence type="ECO:0000256" key="2">
    <source>
        <dbReference type="ARBA" id="ARBA00005579"/>
    </source>
</evidence>
<keyword evidence="4" id="KW-0254">Endocytosis</keyword>
<feature type="compositionally biased region" description="Polar residues" evidence="6">
    <location>
        <begin position="303"/>
        <end position="313"/>
    </location>
</feature>
<dbReference type="Gene3D" id="2.60.40.1170">
    <property type="entry name" value="Mu homology domain, subdomain B"/>
    <property type="match status" value="1"/>
</dbReference>
<dbReference type="FunFam" id="2.60.40.1170:FF:000018">
    <property type="entry name" value="stonin-2 isoform X2"/>
    <property type="match status" value="1"/>
</dbReference>
<feature type="compositionally biased region" description="Pro residues" evidence="6">
    <location>
        <begin position="781"/>
        <end position="791"/>
    </location>
</feature>
<reference evidence="12" key="1">
    <citation type="submission" date="2016-11" db="UniProtKB">
        <authorList>
            <consortium name="WormBaseParasite"/>
        </authorList>
    </citation>
    <scope>IDENTIFICATION</scope>
</reference>
<dbReference type="FunFam" id="2.60.40.1170:FF:000022">
    <property type="entry name" value="AP-1 complex subunit mu"/>
    <property type="match status" value="1"/>
</dbReference>
<gene>
    <name evidence="9" type="ORF">BXYJ_LOCUS12834</name>
</gene>
<dbReference type="SUPFAM" id="SSF49447">
    <property type="entry name" value="Second domain of Mu2 adaptin subunit (ap50) of ap2 adaptor"/>
    <property type="match status" value="1"/>
</dbReference>
<feature type="compositionally biased region" description="Basic and acidic residues" evidence="6">
    <location>
        <begin position="351"/>
        <end position="364"/>
    </location>
</feature>
<evidence type="ECO:0000256" key="1">
    <source>
        <dbReference type="ARBA" id="ARBA00004496"/>
    </source>
</evidence>
<dbReference type="EMBL" id="CAJFDI010000005">
    <property type="protein sequence ID" value="CAD5232743.1"/>
    <property type="molecule type" value="Genomic_DNA"/>
</dbReference>
<dbReference type="InterPro" id="IPR028565">
    <property type="entry name" value="MHD"/>
</dbReference>
<proteinExistence type="inferred from homology"/>
<evidence type="ECO:0000313" key="12">
    <source>
        <dbReference type="WBParaSite" id="BXY_0196700.1"/>
    </source>
</evidence>
<feature type="compositionally biased region" description="Basic and acidic residues" evidence="6">
    <location>
        <begin position="287"/>
        <end position="300"/>
    </location>
</feature>
<organism evidence="10 12">
    <name type="scientific">Bursaphelenchus xylophilus</name>
    <name type="common">Pinewood nematode worm</name>
    <name type="synonym">Aphelenchoides xylophilus</name>
    <dbReference type="NCBI Taxonomy" id="6326"/>
    <lineage>
        <taxon>Eukaryota</taxon>
        <taxon>Metazoa</taxon>
        <taxon>Ecdysozoa</taxon>
        <taxon>Nematoda</taxon>
        <taxon>Chromadorea</taxon>
        <taxon>Rhabditida</taxon>
        <taxon>Tylenchina</taxon>
        <taxon>Tylenchomorpha</taxon>
        <taxon>Aphelenchoidea</taxon>
        <taxon>Aphelenchoididae</taxon>
        <taxon>Bursaphelenchus</taxon>
    </lineage>
</organism>
<dbReference type="EMBL" id="CAJFCV020000005">
    <property type="protein sequence ID" value="CAG9125649.1"/>
    <property type="molecule type" value="Genomic_DNA"/>
</dbReference>
<dbReference type="FunFam" id="2.60.40.1170:FF:000016">
    <property type="entry name" value="AP-1 complex subunit mu"/>
    <property type="match status" value="1"/>
</dbReference>
<name>A0A1I7RMN2_BURXY</name>
<comment type="subcellular location">
    <subcellularLocation>
        <location evidence="1">Cytoplasm</location>
    </subcellularLocation>
</comment>
<dbReference type="Pfam" id="PF00928">
    <property type="entry name" value="Adap_comp_sub"/>
    <property type="match status" value="1"/>
</dbReference>
<dbReference type="PROSITE" id="PS51072">
    <property type="entry name" value="MHD"/>
    <property type="match status" value="1"/>
</dbReference>
<sequence>MEPRPRAQSIQPGFSVNAGREAFKRVASISADNSSDEFDIEMLRKEQEAIRAFTESVEMDFPPVPELPPSLDIDCYEHSYGGRMKESSTIETIIEVGKLRDDEKVDPRLGETQKYQMTVAGPEFVDTEIEMHKSLLKEGDDELDSEVMNIQSTSSAEPRSRPSSMNTDEKSEVREAYAQAALQRPRATTPTSWNVLDEYVKKQEEGQPKRRRLRDQPPPDAGARIRVSIPNYKTSGARERRNSMSWSDFYESMEQPKIRSRSSSRQGSVDFDFEQEWTRQNSVSARQRHDSWVEPNDRRLGNAMSTEQPSEPQAETAEAFMATEPSPFEERRESATKNVDTVSAEAPADTTKTEEAGESPKAEKSVSAASESPKDPDESKNQGGAVPVRAAPPPPPGKKKPADQVVPDATPAYNTSAYAGYDQNYGTSYGSDAYGQQYDANAYYGQGYDYSQYSGTYDANAAATYDQNSYNYGTDYPAASYDQTAAGYDQTAAYDPNAYNYGAYDSSQYYQGYDTTGYTQPEGSFTPTTYGAYDPTAYNAGYDQYGTQSTAVGEEQTTTAQAAAINAGYDQSGVESEPVGAEQTTTDVAKVYAAGYDQEGLRTSAVGADDGGTTDDSASGSQLDLTDDAKPSTNYDYSGYNYPEYGQEQSNVTVTTSVHPEGENGTAEGSYDYSQYNQYDGYDTAAYGATDAFDTSAYGTVVDPAAYNAETYEAPADPSQYGTEVAAYGTETSAYGGYDYSAYGSAAASTLQPFSQPLLPQAAPKSPDPFSWEAQESTGGLPPPRPPPARTPEPEREELSVDVENGQDKPAPPRPTPPAAGKTPPRPPPPPASPGQSHKPAMPPPPRPSATPSPKTEEPKVEEEDPWARFKQMSEAVGSVVKSTENKLKDLSETTAANEIKDETYVGQIGGTQQFELTLAQKKILKMEEEKKKAKADKKATKAVAKKKRDKVGFDPKKEEEMERKAAELVAKMAATRADLQGYKPPTDGSEASVRDEQQPEPEEEEESEEEAESPEVEKPVEETKPEESPVENGKEEAPPPPEPVIPEGWAAFSADGGKEFAATLPTSESDFFAQAATTTKADDAFGGAAETTADPFAPSAFSNNVFDTDPFDTRPIEEIMEEARRKAEEKGNDLEQSVAVVDGRLSSRASTPTEGASPVPDRPVGFEDEFKVDAAMYSHTPTPLYDEDDSAPLEDFIPQFAGEGWEMMVRHPLKKKNFMQERCWKPCFVTIEDKMLRIFSSRTDRTPLLEILLQATYSLSDSTLQAYDAYGKIHTVKLQHVLYKERVGIRAGQISRLVEGHITKYGLPLEHAAQVNVLAKFAALDSHVLETFINTIEDILFHCPAKRDTNPTYKQDEVQIHCHDEYGAHVDKLGNVSKQRARVRMFCLSFLTGSPFLEIGLNDRRREGKEIVRRKDILPMYTERWIRFEGMEFHSSVDQKEWDEEQVVKVTPPDACFFEILRFRIRPPKNREKPLSVKSVMKIAGSKIEIKIDVMAAAQQQRARGTVESARTIPCEDIQIRFPIPEAWIYIFREERTWGVGSVHSKNRRTGKMKNLKDRLIGSVQHTEPTLIEVATGEAKYEHVYRSLVWRIPRLPEKHHQAYKQHLLKCRFDLSSFDLMPEEFQPTCDVEFTMPLATISNTVVRSVSVEQHEDSDRVEKFVRYVAKCHYDMEIDYVQCNTLDDDTDVPLGYQAKEHEPMFKPDEIKNQHEGYKVEYTEEQLAQMRRDEEERRLNQPEPPITQESGATFNPFEASAPTNDFESYAVQGGGGTNGNGPPRQDSSSDEEDTGKFPTIKIDMQGYGYGY</sequence>
<dbReference type="OrthoDB" id="10063141at2759"/>
<feature type="compositionally biased region" description="Acidic residues" evidence="6">
    <location>
        <begin position="999"/>
        <end position="1015"/>
    </location>
</feature>
<evidence type="ECO:0000259" key="7">
    <source>
        <dbReference type="PROSITE" id="PS51070"/>
    </source>
</evidence>
<dbReference type="InterPro" id="IPR050431">
    <property type="entry name" value="Adaptor_comp_med_subunit"/>
</dbReference>
<feature type="compositionally biased region" description="Polar residues" evidence="6">
    <location>
        <begin position="148"/>
        <end position="166"/>
    </location>
</feature>
<feature type="compositionally biased region" description="Basic and acidic residues" evidence="6">
    <location>
        <begin position="951"/>
        <end position="967"/>
    </location>
</feature>
<accession>A0A1I7RMN2</accession>
<evidence type="ECO:0000256" key="4">
    <source>
        <dbReference type="ARBA" id="ARBA00022583"/>
    </source>
</evidence>
<dbReference type="InterPro" id="IPR036168">
    <property type="entry name" value="AP2_Mu_C_sf"/>
</dbReference>
<keyword evidence="3" id="KW-0963">Cytoplasm</keyword>
<dbReference type="GO" id="GO:0045202">
    <property type="term" value="C:synapse"/>
    <property type="evidence" value="ECO:0007669"/>
    <property type="project" value="UniProtKB-ARBA"/>
</dbReference>
<dbReference type="Proteomes" id="UP000582659">
    <property type="component" value="Unassembled WGS sequence"/>
</dbReference>
<keyword evidence="11" id="KW-1185">Reference proteome</keyword>
<feature type="region of interest" description="Disordered" evidence="6">
    <location>
        <begin position="1146"/>
        <end position="1166"/>
    </location>
</feature>
<evidence type="ECO:0000256" key="3">
    <source>
        <dbReference type="ARBA" id="ARBA00022490"/>
    </source>
</evidence>
<feature type="domain" description="SHD" evidence="7">
    <location>
        <begin position="1205"/>
        <end position="1352"/>
    </location>
</feature>
<reference evidence="9" key="2">
    <citation type="submission" date="2020-09" db="EMBL/GenBank/DDBJ databases">
        <authorList>
            <person name="Kikuchi T."/>
        </authorList>
    </citation>
    <scope>NUCLEOTIDE SEQUENCE</scope>
    <source>
        <strain evidence="9">Ka4C1</strain>
    </source>
</reference>
<feature type="region of interest" description="Disordered" evidence="6">
    <location>
        <begin position="1725"/>
        <end position="1807"/>
    </location>
</feature>
<feature type="compositionally biased region" description="Basic and acidic residues" evidence="6">
    <location>
        <begin position="1016"/>
        <end position="1038"/>
    </location>
</feature>
<feature type="compositionally biased region" description="Basic and acidic residues" evidence="6">
    <location>
        <begin position="931"/>
        <end position="940"/>
    </location>
</feature>
<dbReference type="Proteomes" id="UP000095284">
    <property type="component" value="Unplaced"/>
</dbReference>
<dbReference type="GO" id="GO:0006897">
    <property type="term" value="P:endocytosis"/>
    <property type="evidence" value="ECO:0007669"/>
    <property type="project" value="UniProtKB-KW"/>
</dbReference>
<feature type="region of interest" description="Disordered" evidence="6">
    <location>
        <begin position="1090"/>
        <end position="1110"/>
    </location>
</feature>
<feature type="region of interest" description="Disordered" evidence="6">
    <location>
        <begin position="757"/>
        <end position="887"/>
    </location>
</feature>
<evidence type="ECO:0000313" key="9">
    <source>
        <dbReference type="EMBL" id="CAD5232743.1"/>
    </source>
</evidence>
<dbReference type="GO" id="GO:0005737">
    <property type="term" value="C:cytoplasm"/>
    <property type="evidence" value="ECO:0007669"/>
    <property type="project" value="UniProtKB-SubCell"/>
</dbReference>
<dbReference type="PROSITE" id="PS51070">
    <property type="entry name" value="SHD"/>
    <property type="match status" value="1"/>
</dbReference>
<evidence type="ECO:0000313" key="11">
    <source>
        <dbReference type="Proteomes" id="UP000659654"/>
    </source>
</evidence>
<dbReference type="PANTHER" id="PTHR10529">
    <property type="entry name" value="AP COMPLEX SUBUNIT MU"/>
    <property type="match status" value="1"/>
</dbReference>
<feature type="region of interest" description="Disordered" evidence="6">
    <location>
        <begin position="931"/>
        <end position="1058"/>
    </location>
</feature>
<evidence type="ECO:0000313" key="10">
    <source>
        <dbReference type="Proteomes" id="UP000095284"/>
    </source>
</evidence>
<protein>
    <submittedName>
        <fullName evidence="9">(pine wood nematode) hypothetical protein</fullName>
    </submittedName>
</protein>